<organism evidence="2 3">
    <name type="scientific">Virgibacillus profundi</name>
    <dbReference type="NCBI Taxonomy" id="2024555"/>
    <lineage>
        <taxon>Bacteria</taxon>
        <taxon>Bacillati</taxon>
        <taxon>Bacillota</taxon>
        <taxon>Bacilli</taxon>
        <taxon>Bacillales</taxon>
        <taxon>Bacillaceae</taxon>
        <taxon>Virgibacillus</taxon>
    </lineage>
</organism>
<name>A0A2A2IF53_9BACI</name>
<evidence type="ECO:0000313" key="2">
    <source>
        <dbReference type="EMBL" id="PAV30182.1"/>
    </source>
</evidence>
<feature type="region of interest" description="Disordered" evidence="1">
    <location>
        <begin position="1"/>
        <end position="75"/>
    </location>
</feature>
<dbReference type="EMBL" id="NPOA01000004">
    <property type="protein sequence ID" value="PAV30182.1"/>
    <property type="molecule type" value="Genomic_DNA"/>
</dbReference>
<protein>
    <submittedName>
        <fullName evidence="2">Uncharacterized protein</fullName>
    </submittedName>
</protein>
<reference evidence="2 3" key="1">
    <citation type="submission" date="2017-08" db="EMBL/GenBank/DDBJ databases">
        <title>Virgibacillus indicus sp. nov. and Virgibacillus profoundi sp. nov, two moderately halophilic bacteria isolated from marine sediment by using the Microfluidic Streak Plate.</title>
        <authorList>
            <person name="Xu B."/>
            <person name="Hu B."/>
            <person name="Wang J."/>
            <person name="Zhu Y."/>
            <person name="Huang L."/>
            <person name="Du W."/>
            <person name="Huang Y."/>
        </authorList>
    </citation>
    <scope>NUCLEOTIDE SEQUENCE [LARGE SCALE GENOMIC DNA]</scope>
    <source>
        <strain evidence="2 3">IO3-P3-H5</strain>
    </source>
</reference>
<feature type="compositionally biased region" description="Polar residues" evidence="1">
    <location>
        <begin position="56"/>
        <end position="75"/>
    </location>
</feature>
<gene>
    <name evidence="2" type="ORF">CIL05_06860</name>
</gene>
<evidence type="ECO:0000256" key="1">
    <source>
        <dbReference type="SAM" id="MobiDB-lite"/>
    </source>
</evidence>
<accession>A0A2A2IF53</accession>
<feature type="compositionally biased region" description="Basic and acidic residues" evidence="1">
    <location>
        <begin position="21"/>
        <end position="35"/>
    </location>
</feature>
<dbReference type="Proteomes" id="UP000218887">
    <property type="component" value="Unassembled WGS sequence"/>
</dbReference>
<keyword evidence="3" id="KW-1185">Reference proteome</keyword>
<dbReference type="RefSeq" id="WP_095654784.1">
    <property type="nucleotide sequence ID" value="NZ_NPOA01000004.1"/>
</dbReference>
<sequence length="107" mass="11230">MADIQIAKQSDLDGKANVSHSHNEYASADHNHDDTYQPVGSYADTSHTHAYGDLTSKPTIPSSTNDLSNDSGFITNSYDNTTSGLTATDIQAAIDELKALIDGSGGA</sequence>
<proteinExistence type="predicted"/>
<evidence type="ECO:0000313" key="3">
    <source>
        <dbReference type="Proteomes" id="UP000218887"/>
    </source>
</evidence>
<comment type="caution">
    <text evidence="2">The sequence shown here is derived from an EMBL/GenBank/DDBJ whole genome shotgun (WGS) entry which is preliminary data.</text>
</comment>
<dbReference type="AlphaFoldDB" id="A0A2A2IF53"/>